<reference evidence="3 4" key="1">
    <citation type="submission" date="2016-03" db="EMBL/GenBank/DDBJ databases">
        <title>Comparative genomics of the ectomycorrhizal sister species Rhizopogon vinicolor and Rhizopogon vesiculosus (Basidiomycota: Boletales) reveals a divergence of the mating type B locus.</title>
        <authorList>
            <person name="Mujic A.B."/>
            <person name="Kuo A."/>
            <person name="Tritt A."/>
            <person name="Lipzen A."/>
            <person name="Chen C."/>
            <person name="Johnson J."/>
            <person name="Sharma A."/>
            <person name="Barry K."/>
            <person name="Grigoriev I.V."/>
            <person name="Spatafora J.W."/>
        </authorList>
    </citation>
    <scope>NUCLEOTIDE SEQUENCE [LARGE SCALE GENOMIC DNA]</scope>
    <source>
        <strain evidence="3 4">AM-OR11-056</strain>
    </source>
</reference>
<comment type="caution">
    <text evidence="3">The sequence shown here is derived from an EMBL/GenBank/DDBJ whole genome shotgun (WGS) entry which is preliminary data.</text>
</comment>
<name>A0A1J8QCJ9_9AGAM</name>
<keyword evidence="1" id="KW-0812">Transmembrane</keyword>
<dbReference type="InterPro" id="IPR042099">
    <property type="entry name" value="ANL_N_sf"/>
</dbReference>
<dbReference type="OrthoDB" id="429813at2759"/>
<evidence type="ECO:0000313" key="4">
    <source>
        <dbReference type="Proteomes" id="UP000183567"/>
    </source>
</evidence>
<dbReference type="Proteomes" id="UP000183567">
    <property type="component" value="Unassembled WGS sequence"/>
</dbReference>
<gene>
    <name evidence="3" type="ORF">AZE42_08273</name>
</gene>
<keyword evidence="1" id="KW-0472">Membrane</keyword>
<dbReference type="InterPro" id="IPR000873">
    <property type="entry name" value="AMP-dep_synth/lig_dom"/>
</dbReference>
<feature type="domain" description="AMP-dependent synthetase/ligase" evidence="2">
    <location>
        <begin position="27"/>
        <end position="235"/>
    </location>
</feature>
<dbReference type="Pfam" id="PF00501">
    <property type="entry name" value="AMP-binding"/>
    <property type="match status" value="1"/>
</dbReference>
<keyword evidence="1" id="KW-1133">Transmembrane helix</keyword>
<dbReference type="InterPro" id="IPR020845">
    <property type="entry name" value="AMP-binding_CS"/>
</dbReference>
<dbReference type="EMBL" id="LVVM01001075">
    <property type="protein sequence ID" value="OJA19382.1"/>
    <property type="molecule type" value="Genomic_DNA"/>
</dbReference>
<protein>
    <recommendedName>
        <fullName evidence="2">AMP-dependent synthetase/ligase domain-containing protein</fullName>
    </recommendedName>
</protein>
<dbReference type="SUPFAM" id="SSF56801">
    <property type="entry name" value="Acetyl-CoA synthetase-like"/>
    <property type="match status" value="1"/>
</dbReference>
<evidence type="ECO:0000256" key="1">
    <source>
        <dbReference type="SAM" id="Phobius"/>
    </source>
</evidence>
<feature type="transmembrane region" description="Helical" evidence="1">
    <location>
        <begin position="88"/>
        <end position="111"/>
    </location>
</feature>
<accession>A0A1J8QCJ9</accession>
<evidence type="ECO:0000259" key="2">
    <source>
        <dbReference type="Pfam" id="PF00501"/>
    </source>
</evidence>
<dbReference type="STRING" id="180088.A0A1J8QCJ9"/>
<evidence type="ECO:0000313" key="3">
    <source>
        <dbReference type="EMBL" id="OJA19382.1"/>
    </source>
</evidence>
<dbReference type="AlphaFoldDB" id="A0A1J8QCJ9"/>
<sequence length="244" mass="27079">MVTSHRPSPVNYPPLDGSLFLPELLEFNAQHNSDVTFFVYDTPDSSDLVSITHLDFYQACHRAAQKIRPGRAGTGKDIVALLGNFDTLLFHTVFMGIIFAGLVVRGCFLISCNEKALIIVKPFPMSPRNSAPAVINMMEKTNCHRLITTRNSLGSLIDGIKTDFASQGTETSQLQIDEVPALRDLYPALVRDSPNQAFFPYLPPTSRSSENDILFYLHSSGSTGFPKSIPMTNLTTIHWCLTRK</sequence>
<proteinExistence type="predicted"/>
<organism evidence="3 4">
    <name type="scientific">Rhizopogon vesiculosus</name>
    <dbReference type="NCBI Taxonomy" id="180088"/>
    <lineage>
        <taxon>Eukaryota</taxon>
        <taxon>Fungi</taxon>
        <taxon>Dikarya</taxon>
        <taxon>Basidiomycota</taxon>
        <taxon>Agaricomycotina</taxon>
        <taxon>Agaricomycetes</taxon>
        <taxon>Agaricomycetidae</taxon>
        <taxon>Boletales</taxon>
        <taxon>Suillineae</taxon>
        <taxon>Rhizopogonaceae</taxon>
        <taxon>Rhizopogon</taxon>
    </lineage>
</organism>
<keyword evidence="4" id="KW-1185">Reference proteome</keyword>
<dbReference type="PROSITE" id="PS00455">
    <property type="entry name" value="AMP_BINDING"/>
    <property type="match status" value="1"/>
</dbReference>
<dbReference type="Gene3D" id="3.40.50.12780">
    <property type="entry name" value="N-terminal domain of ligase-like"/>
    <property type="match status" value="1"/>
</dbReference>